<dbReference type="Proteomes" id="UP001652621">
    <property type="component" value="Unplaced"/>
</dbReference>
<dbReference type="RefSeq" id="XP_058976679.1">
    <property type="nucleotide sequence ID" value="XM_059120696.1"/>
</dbReference>
<keyword evidence="3" id="KW-1185">Reference proteome</keyword>
<evidence type="ECO:0000256" key="1">
    <source>
        <dbReference type="SAM" id="MobiDB-lite"/>
    </source>
</evidence>
<dbReference type="InterPro" id="IPR036444">
    <property type="entry name" value="PLipase_A2_dom_sf"/>
</dbReference>
<name>A0ABM3UT44_MUSDO</name>
<evidence type="ECO:0000313" key="3">
    <source>
        <dbReference type="Proteomes" id="UP001652621"/>
    </source>
</evidence>
<sequence>MNNPEISVNVFGYENKSVVGPYYLTKETKSNHINLILLHNEENFHYILVMDMSCLMRSQFTSHKEKGYFCFGCLQCFHDENKCMTHKKQCGKVVCALPNKKEAVLKFVNHKKKDKVPFVIYADSESVLEDVQEDENNGASKKTEKVKKHIPCAFSYFIKCSFNENLNKLFIYSGPDAANVFLKELIQDCKFLYDSYLTKTKPMNTLTPEEETAFLRDINCRICGDILGEEEDSSEEDDEEFQQEEESEGKKEKKKKMNRLEHRFLDSFRFMPTSLDKLRPAKKYKMIVYNTKRFIRKKHVQGGGLVNKLINSLPVELHLPGYQFCGPGTKLEKRIQRGDQGINPLDAACRAHDIAYSQNKDIEQRHIADRELTERAWEREHWEP</sequence>
<dbReference type="Pfam" id="PF08398">
    <property type="entry name" value="Phospholip_A2_4"/>
    <property type="match status" value="1"/>
</dbReference>
<reference evidence="4" key="1">
    <citation type="submission" date="2025-08" db="UniProtKB">
        <authorList>
            <consortium name="RefSeq"/>
        </authorList>
    </citation>
    <scope>IDENTIFICATION</scope>
    <source>
        <strain evidence="4">Aabys</strain>
        <tissue evidence="4">Whole body</tissue>
    </source>
</reference>
<dbReference type="PANTHER" id="PTHR31511">
    <property type="entry name" value="PROTEIN CBG23764"/>
    <property type="match status" value="1"/>
</dbReference>
<dbReference type="PANTHER" id="PTHR31511:SF12">
    <property type="entry name" value="RHO TERMINATION FACTOR N-TERMINAL DOMAIN-CONTAINING PROTEIN"/>
    <property type="match status" value="1"/>
</dbReference>
<proteinExistence type="predicted"/>
<feature type="compositionally biased region" description="Acidic residues" evidence="1">
    <location>
        <begin position="230"/>
        <end position="247"/>
    </location>
</feature>
<feature type="region of interest" description="Disordered" evidence="1">
    <location>
        <begin position="230"/>
        <end position="256"/>
    </location>
</feature>
<evidence type="ECO:0000313" key="4">
    <source>
        <dbReference type="RefSeq" id="XP_058976679.1"/>
    </source>
</evidence>
<accession>A0ABM3UT44</accession>
<evidence type="ECO:0000259" key="2">
    <source>
        <dbReference type="Pfam" id="PF08398"/>
    </source>
</evidence>
<gene>
    <name evidence="4" type="primary">LOC131801752</name>
</gene>
<dbReference type="Gene3D" id="1.20.90.10">
    <property type="entry name" value="Phospholipase A2 domain"/>
    <property type="match status" value="1"/>
</dbReference>
<protein>
    <submittedName>
        <fullName evidence="4">Uncharacterized protein LOC131801752</fullName>
    </submittedName>
</protein>
<dbReference type="GeneID" id="131801752"/>
<dbReference type="InterPro" id="IPR013607">
    <property type="entry name" value="Phospholipase_A2-like"/>
</dbReference>
<feature type="domain" description="Phospholipase A2-like" evidence="2">
    <location>
        <begin position="316"/>
        <end position="377"/>
    </location>
</feature>
<organism evidence="3 4">
    <name type="scientific">Musca domestica</name>
    <name type="common">House fly</name>
    <dbReference type="NCBI Taxonomy" id="7370"/>
    <lineage>
        <taxon>Eukaryota</taxon>
        <taxon>Metazoa</taxon>
        <taxon>Ecdysozoa</taxon>
        <taxon>Arthropoda</taxon>
        <taxon>Hexapoda</taxon>
        <taxon>Insecta</taxon>
        <taxon>Pterygota</taxon>
        <taxon>Neoptera</taxon>
        <taxon>Endopterygota</taxon>
        <taxon>Diptera</taxon>
        <taxon>Brachycera</taxon>
        <taxon>Muscomorpha</taxon>
        <taxon>Muscoidea</taxon>
        <taxon>Muscidae</taxon>
        <taxon>Musca</taxon>
    </lineage>
</organism>